<keyword evidence="3" id="KW-1185">Reference proteome</keyword>
<keyword evidence="1" id="KW-0175">Coiled coil</keyword>
<organism evidence="2 3">
    <name type="scientific">Lithospermum erythrorhizon</name>
    <name type="common">Purple gromwell</name>
    <name type="synonym">Lithospermum officinale var. erythrorhizon</name>
    <dbReference type="NCBI Taxonomy" id="34254"/>
    <lineage>
        <taxon>Eukaryota</taxon>
        <taxon>Viridiplantae</taxon>
        <taxon>Streptophyta</taxon>
        <taxon>Embryophyta</taxon>
        <taxon>Tracheophyta</taxon>
        <taxon>Spermatophyta</taxon>
        <taxon>Magnoliopsida</taxon>
        <taxon>eudicotyledons</taxon>
        <taxon>Gunneridae</taxon>
        <taxon>Pentapetalae</taxon>
        <taxon>asterids</taxon>
        <taxon>lamiids</taxon>
        <taxon>Boraginales</taxon>
        <taxon>Boraginaceae</taxon>
        <taxon>Boraginoideae</taxon>
        <taxon>Lithospermeae</taxon>
        <taxon>Lithospermum</taxon>
    </lineage>
</organism>
<dbReference type="AlphaFoldDB" id="A0AAV3P9R4"/>
<gene>
    <name evidence="2" type="ORF">LIER_06601</name>
</gene>
<name>A0AAV3P9R4_LITER</name>
<reference evidence="2 3" key="1">
    <citation type="submission" date="2024-01" db="EMBL/GenBank/DDBJ databases">
        <title>The complete chloroplast genome sequence of Lithospermum erythrorhizon: insights into the phylogenetic relationship among Boraginaceae species and the maternal lineages of purple gromwells.</title>
        <authorList>
            <person name="Okada T."/>
            <person name="Watanabe K."/>
        </authorList>
    </citation>
    <scope>NUCLEOTIDE SEQUENCE [LARGE SCALE GENOMIC DNA]</scope>
</reference>
<accession>A0AAV3P9R4</accession>
<evidence type="ECO:0000313" key="3">
    <source>
        <dbReference type="Proteomes" id="UP001454036"/>
    </source>
</evidence>
<comment type="caution">
    <text evidence="2">The sequence shown here is derived from an EMBL/GenBank/DDBJ whole genome shotgun (WGS) entry which is preliminary data.</text>
</comment>
<evidence type="ECO:0000256" key="1">
    <source>
        <dbReference type="SAM" id="Coils"/>
    </source>
</evidence>
<protein>
    <submittedName>
        <fullName evidence="2">Uncharacterized protein</fullName>
    </submittedName>
</protein>
<proteinExistence type="predicted"/>
<feature type="coiled-coil region" evidence="1">
    <location>
        <begin position="3"/>
        <end position="30"/>
    </location>
</feature>
<sequence>MRLHQAQNKITSIRDENDRLIEEYDEIKKVVIQFCKKLFTEPCHDVCDASMVSNVIDQRLTCDEVAMLNNHVTTQEIENVMLHMMGKAPGPDGFTTEFYKGSWSIVKGIVIEAIKTFFCYKFYAKECE</sequence>
<dbReference type="Proteomes" id="UP001454036">
    <property type="component" value="Unassembled WGS sequence"/>
</dbReference>
<dbReference type="EMBL" id="BAABME010000974">
    <property type="protein sequence ID" value="GAA0146712.1"/>
    <property type="molecule type" value="Genomic_DNA"/>
</dbReference>
<evidence type="ECO:0000313" key="2">
    <source>
        <dbReference type="EMBL" id="GAA0146712.1"/>
    </source>
</evidence>